<keyword evidence="1" id="KW-0496">Mitochondrion</keyword>
<reference evidence="1" key="1">
    <citation type="journal article" date="2015" name="Genome Biol. Evol.">
        <title>Organellar Genomes of White Spruce (Picea glauca): Assembly and Annotation.</title>
        <authorList>
            <person name="Jackman S.D."/>
            <person name="Warren R.L."/>
            <person name="Gibb E.A."/>
            <person name="Vandervalk B.P."/>
            <person name="Mohamadi H."/>
            <person name="Chu J."/>
            <person name="Raymond A."/>
            <person name="Pleasance S."/>
            <person name="Coope R."/>
            <person name="Wildung M.R."/>
            <person name="Ritland C.E."/>
            <person name="Bousquet J."/>
            <person name="Jones S.J."/>
            <person name="Bohlmann J."/>
            <person name="Birol I."/>
        </authorList>
    </citation>
    <scope>NUCLEOTIDE SEQUENCE [LARGE SCALE GENOMIC DNA]</scope>
    <source>
        <tissue evidence="1">Flushing bud</tissue>
    </source>
</reference>
<dbReference type="AlphaFoldDB" id="A0A117NHQ2"/>
<proteinExistence type="predicted"/>
<geneLocation type="mitochondrion" evidence="1"/>
<accession>A0A117NHQ2</accession>
<protein>
    <submittedName>
        <fullName evidence="1">Uncharacterized protein</fullName>
    </submittedName>
</protein>
<comment type="caution">
    <text evidence="1">The sequence shown here is derived from an EMBL/GenBank/DDBJ whole genome shotgun (WGS) entry which is preliminary data.</text>
</comment>
<name>A0A117NHQ2_PICGL</name>
<gene>
    <name evidence="1" type="ORF">ABT39_MTgene4727</name>
</gene>
<evidence type="ECO:0000313" key="1">
    <source>
        <dbReference type="EMBL" id="KUM48712.1"/>
    </source>
</evidence>
<dbReference type="EMBL" id="LKAM01000005">
    <property type="protein sequence ID" value="KUM48712.1"/>
    <property type="molecule type" value="Genomic_DNA"/>
</dbReference>
<organism evidence="1">
    <name type="scientific">Picea glauca</name>
    <name type="common">White spruce</name>
    <name type="synonym">Pinus glauca</name>
    <dbReference type="NCBI Taxonomy" id="3330"/>
    <lineage>
        <taxon>Eukaryota</taxon>
        <taxon>Viridiplantae</taxon>
        <taxon>Streptophyta</taxon>
        <taxon>Embryophyta</taxon>
        <taxon>Tracheophyta</taxon>
        <taxon>Spermatophyta</taxon>
        <taxon>Pinopsida</taxon>
        <taxon>Pinidae</taxon>
        <taxon>Conifers I</taxon>
        <taxon>Pinales</taxon>
        <taxon>Pinaceae</taxon>
        <taxon>Picea</taxon>
    </lineage>
</organism>
<sequence>MSLRSHPDVFDGQKAVGPGDSVYGSYVLRTRSSSWCRVNGVGYFMERAREAITCRSVRMDSCIFTSDMVQMCQSLRYVPPTRRTRGDVFGTEKASPIPRKKGC</sequence>